<evidence type="ECO:0000256" key="1">
    <source>
        <dbReference type="SAM" id="SignalP"/>
    </source>
</evidence>
<feature type="chain" id="PRO_5022817184" description="Glycosyl hydrolases family 43" evidence="1">
    <location>
        <begin position="24"/>
        <end position="425"/>
    </location>
</feature>
<reference evidence="2 3" key="1">
    <citation type="submission" date="2019-02" db="EMBL/GenBank/DDBJ databases">
        <title>Deep-cultivation of Planctomycetes and their phenomic and genomic characterization uncovers novel biology.</title>
        <authorList>
            <person name="Wiegand S."/>
            <person name="Jogler M."/>
            <person name="Boedeker C."/>
            <person name="Pinto D."/>
            <person name="Vollmers J."/>
            <person name="Rivas-Marin E."/>
            <person name="Kohn T."/>
            <person name="Peeters S.H."/>
            <person name="Heuer A."/>
            <person name="Rast P."/>
            <person name="Oberbeckmann S."/>
            <person name="Bunk B."/>
            <person name="Jeske O."/>
            <person name="Meyerdierks A."/>
            <person name="Storesund J.E."/>
            <person name="Kallscheuer N."/>
            <person name="Luecker S."/>
            <person name="Lage O.M."/>
            <person name="Pohl T."/>
            <person name="Merkel B.J."/>
            <person name="Hornburger P."/>
            <person name="Mueller R.-W."/>
            <person name="Bruemmer F."/>
            <person name="Labrenz M."/>
            <person name="Spormann A.M."/>
            <person name="Op Den Camp H."/>
            <person name="Overmann J."/>
            <person name="Amann R."/>
            <person name="Jetten M.S.M."/>
            <person name="Mascher T."/>
            <person name="Medema M.H."/>
            <person name="Devos D.P."/>
            <person name="Kaster A.-K."/>
            <person name="Ovreas L."/>
            <person name="Rohde M."/>
            <person name="Galperin M.Y."/>
            <person name="Jogler C."/>
        </authorList>
    </citation>
    <scope>NUCLEOTIDE SEQUENCE [LARGE SCALE GENOMIC DNA]</scope>
    <source>
        <strain evidence="2 3">CA13</strain>
    </source>
</reference>
<name>A0A5C5Z066_9BACT</name>
<dbReference type="SUPFAM" id="SSF75005">
    <property type="entry name" value="Arabinanase/levansucrase/invertase"/>
    <property type="match status" value="1"/>
</dbReference>
<dbReference type="AlphaFoldDB" id="A0A5C5Z066"/>
<evidence type="ECO:0008006" key="4">
    <source>
        <dbReference type="Google" id="ProtNLM"/>
    </source>
</evidence>
<dbReference type="OrthoDB" id="239885at2"/>
<keyword evidence="3" id="KW-1185">Reference proteome</keyword>
<dbReference type="Gene3D" id="2.115.10.20">
    <property type="entry name" value="Glycosyl hydrolase domain, family 43"/>
    <property type="match status" value="1"/>
</dbReference>
<evidence type="ECO:0000313" key="3">
    <source>
        <dbReference type="Proteomes" id="UP000315010"/>
    </source>
</evidence>
<keyword evidence="1" id="KW-0732">Signal</keyword>
<organism evidence="2 3">
    <name type="scientific">Novipirellula herctigrandis</name>
    <dbReference type="NCBI Taxonomy" id="2527986"/>
    <lineage>
        <taxon>Bacteria</taxon>
        <taxon>Pseudomonadati</taxon>
        <taxon>Planctomycetota</taxon>
        <taxon>Planctomycetia</taxon>
        <taxon>Pirellulales</taxon>
        <taxon>Pirellulaceae</taxon>
        <taxon>Novipirellula</taxon>
    </lineage>
</organism>
<dbReference type="PROSITE" id="PS51257">
    <property type="entry name" value="PROKAR_LIPOPROTEIN"/>
    <property type="match status" value="1"/>
</dbReference>
<dbReference type="RefSeq" id="WP_146396024.1">
    <property type="nucleotide sequence ID" value="NZ_SJPJ01000001.1"/>
</dbReference>
<evidence type="ECO:0000313" key="2">
    <source>
        <dbReference type="EMBL" id="TWT80782.1"/>
    </source>
</evidence>
<proteinExistence type="predicted"/>
<dbReference type="EMBL" id="SJPJ01000001">
    <property type="protein sequence ID" value="TWT80782.1"/>
    <property type="molecule type" value="Genomic_DNA"/>
</dbReference>
<accession>A0A5C5Z066</accession>
<comment type="caution">
    <text evidence="2">The sequence shown here is derived from an EMBL/GenBank/DDBJ whole genome shotgun (WGS) entry which is preliminary data.</text>
</comment>
<gene>
    <name evidence="2" type="ORF">CA13_22280</name>
</gene>
<dbReference type="InterPro" id="IPR023296">
    <property type="entry name" value="Glyco_hydro_beta-prop_sf"/>
</dbReference>
<protein>
    <recommendedName>
        <fullName evidence="4">Glycosyl hydrolases family 43</fullName>
    </recommendedName>
</protein>
<dbReference type="Proteomes" id="UP000315010">
    <property type="component" value="Unassembled WGS sequence"/>
</dbReference>
<sequence precursor="true">MRTKASLLSYAVFVVAVSGSCQGEDGVFPHKMPESKPDIEMSSAMERMFRYPAPRAQDNELFSQFKYTPLEGFDYNGGDGTISRRDPSRPILVDGKYYVWYTRRHTPVPPIGSAHANEATDVIPSTDWDLCEIWYATSQDGFTWEEQGIAVPRPAKPIPGWRSVATPDILVWKGKYYLYYQAFVEASGLKGDWCPVSASYANSPDGPWTSTNKTIIHTGKKGDWDQDAIHDPHPVVYKGKIYTYYKAAYNKWPDIRDKYAVAHGLAIADDPLGPFLKHSLNPVLNSGHETTYFPFKEGIATLAIKDGNERCTIQYAKDGVNFEIASVVELTPIAAAPFAPDAFTNSGNGRGITWGLCHFTNAGTRDKQHSIMARFDCDLSLDVDDPTFKNTGVWHRPEVYFKQGLNKKQRARINADNRKALGTPP</sequence>
<dbReference type="CDD" id="cd08992">
    <property type="entry name" value="GH117"/>
    <property type="match status" value="1"/>
</dbReference>
<feature type="signal peptide" evidence="1">
    <location>
        <begin position="1"/>
        <end position="23"/>
    </location>
</feature>